<dbReference type="Proteomes" id="UP000063789">
    <property type="component" value="Chromosome"/>
</dbReference>
<reference evidence="2 3" key="2">
    <citation type="journal article" date="2017" name="Int. J. Syst. Evol. Microbiol.">
        <title>Gordonia phthalatica sp. nov., a di-n-butyl phthalate-degrading bacterium isolated from activated sludge.</title>
        <authorList>
            <person name="Jin D."/>
            <person name="Kong X."/>
            <person name="Jia M."/>
            <person name="Yu X."/>
            <person name="Wang X."/>
            <person name="Zhuang X."/>
            <person name="Deng Y."/>
            <person name="Bai Z."/>
        </authorList>
    </citation>
    <scope>NUCLEOTIDE SEQUENCE [LARGE SCALE GENOMIC DNA]</scope>
    <source>
        <strain evidence="2 3">QH-11</strain>
    </source>
</reference>
<reference evidence="3" key="1">
    <citation type="submission" date="2015-06" db="EMBL/GenBank/DDBJ databases">
        <title>Complete genome sequence and metabolic analysis of phthalate degradation pathway in Gordonia sp. QH-11.</title>
        <authorList>
            <person name="Jin D."/>
            <person name="Kong X."/>
            <person name="Bai Z."/>
        </authorList>
    </citation>
    <scope>NUCLEOTIDE SEQUENCE [LARGE SCALE GENOMIC DNA]</scope>
    <source>
        <strain evidence="3">QH-11</strain>
    </source>
</reference>
<dbReference type="PATRIC" id="fig|1136941.3.peg.3934"/>
<gene>
    <name evidence="2" type="ORF">ACH46_19225</name>
</gene>
<keyword evidence="1" id="KW-0812">Transmembrane</keyword>
<dbReference type="RefSeq" id="WP_062394392.1">
    <property type="nucleotide sequence ID" value="NZ_CP011853.1"/>
</dbReference>
<organism evidence="2 3">
    <name type="scientific">Gordonia phthalatica</name>
    <dbReference type="NCBI Taxonomy" id="1136941"/>
    <lineage>
        <taxon>Bacteria</taxon>
        <taxon>Bacillati</taxon>
        <taxon>Actinomycetota</taxon>
        <taxon>Actinomycetes</taxon>
        <taxon>Mycobacteriales</taxon>
        <taxon>Gordoniaceae</taxon>
        <taxon>Gordonia</taxon>
    </lineage>
</organism>
<keyword evidence="3" id="KW-1185">Reference proteome</keyword>
<keyword evidence="1" id="KW-0472">Membrane</keyword>
<name>A0A0N9MSY2_9ACTN</name>
<evidence type="ECO:0000313" key="2">
    <source>
        <dbReference type="EMBL" id="ALG86232.1"/>
    </source>
</evidence>
<dbReference type="EMBL" id="CP011853">
    <property type="protein sequence ID" value="ALG86232.1"/>
    <property type="molecule type" value="Genomic_DNA"/>
</dbReference>
<accession>A0A0N9MSY2</accession>
<evidence type="ECO:0000256" key="1">
    <source>
        <dbReference type="SAM" id="Phobius"/>
    </source>
</evidence>
<dbReference type="AlphaFoldDB" id="A0A0N9MSY2"/>
<proteinExistence type="predicted"/>
<dbReference type="KEGG" id="goq:ACH46_19225"/>
<feature type="transmembrane region" description="Helical" evidence="1">
    <location>
        <begin position="61"/>
        <end position="87"/>
    </location>
</feature>
<sequence length="92" mass="10077">MAGIDLAVGYPQPSASGSDWYYYNNVRWSGSWQTNTNFAYTDQPFYTFGSRVSADVKANRALWGGVILGVMASLLTLALSVAVDLMFSGRRP</sequence>
<dbReference type="STRING" id="1136941.ACH46_19225"/>
<keyword evidence="1" id="KW-1133">Transmembrane helix</keyword>
<evidence type="ECO:0000313" key="3">
    <source>
        <dbReference type="Proteomes" id="UP000063789"/>
    </source>
</evidence>
<protein>
    <submittedName>
        <fullName evidence="2">Uncharacterized protein</fullName>
    </submittedName>
</protein>